<dbReference type="AlphaFoldDB" id="A0A023B0B2"/>
<organism evidence="2 3">
    <name type="scientific">Gregarina niphandrodes</name>
    <name type="common">Septate eugregarine</name>
    <dbReference type="NCBI Taxonomy" id="110365"/>
    <lineage>
        <taxon>Eukaryota</taxon>
        <taxon>Sar</taxon>
        <taxon>Alveolata</taxon>
        <taxon>Apicomplexa</taxon>
        <taxon>Conoidasida</taxon>
        <taxon>Gregarinasina</taxon>
        <taxon>Eugregarinorida</taxon>
        <taxon>Gregarinidae</taxon>
        <taxon>Gregarina</taxon>
    </lineage>
</organism>
<protein>
    <recommendedName>
        <fullName evidence="4">Transmembrane protein</fullName>
    </recommendedName>
</protein>
<dbReference type="RefSeq" id="XP_011134146.1">
    <property type="nucleotide sequence ID" value="XM_011135844.1"/>
</dbReference>
<dbReference type="GeneID" id="22915123"/>
<name>A0A023B0B2_GRENI</name>
<reference evidence="2" key="1">
    <citation type="submission" date="2013-12" db="EMBL/GenBank/DDBJ databases">
        <authorList>
            <person name="Omoto C.K."/>
            <person name="Sibley D."/>
            <person name="Venepally P."/>
            <person name="Hadjithomas M."/>
            <person name="Karamycheva S."/>
            <person name="Brunk B."/>
            <person name="Roos D."/>
            <person name="Caler E."/>
            <person name="Lorenzi H."/>
        </authorList>
    </citation>
    <scope>NUCLEOTIDE SEQUENCE</scope>
</reference>
<feature type="non-terminal residue" evidence="2">
    <location>
        <position position="68"/>
    </location>
</feature>
<comment type="caution">
    <text evidence="2">The sequence shown here is derived from an EMBL/GenBank/DDBJ whole genome shotgun (WGS) entry which is preliminary data.</text>
</comment>
<dbReference type="Proteomes" id="UP000019763">
    <property type="component" value="Unassembled WGS sequence"/>
</dbReference>
<feature type="non-terminal residue" evidence="2">
    <location>
        <position position="1"/>
    </location>
</feature>
<sequence length="68" mass="7445">GSSIASATSLISVIALQLAFHANSYASSVATRADVSRTDLSYNWWKVSSEAEKRNRSSPRRLEITSSR</sequence>
<evidence type="ECO:0000256" key="1">
    <source>
        <dbReference type="SAM" id="SignalP"/>
    </source>
</evidence>
<dbReference type="VEuPathDB" id="CryptoDB:GNI_145340"/>
<keyword evidence="3" id="KW-1185">Reference proteome</keyword>
<evidence type="ECO:0000313" key="3">
    <source>
        <dbReference type="Proteomes" id="UP000019763"/>
    </source>
</evidence>
<feature type="chain" id="PRO_5001511394" description="Transmembrane protein" evidence="1">
    <location>
        <begin position="27"/>
        <end position="68"/>
    </location>
</feature>
<proteinExistence type="predicted"/>
<gene>
    <name evidence="2" type="ORF">GNI_145340</name>
</gene>
<evidence type="ECO:0000313" key="2">
    <source>
        <dbReference type="EMBL" id="EZG44617.1"/>
    </source>
</evidence>
<accession>A0A023B0B2</accession>
<dbReference type="EMBL" id="AFNH02001077">
    <property type="protein sequence ID" value="EZG44617.1"/>
    <property type="molecule type" value="Genomic_DNA"/>
</dbReference>
<feature type="signal peptide" evidence="1">
    <location>
        <begin position="1"/>
        <end position="26"/>
    </location>
</feature>
<keyword evidence="1" id="KW-0732">Signal</keyword>
<evidence type="ECO:0008006" key="4">
    <source>
        <dbReference type="Google" id="ProtNLM"/>
    </source>
</evidence>